<protein>
    <submittedName>
        <fullName evidence="1">Uncharacterized protein</fullName>
    </submittedName>
</protein>
<dbReference type="EMBL" id="LCZI01001578">
    <property type="protein sequence ID" value="KKZ60183.1"/>
    <property type="molecule type" value="Genomic_DNA"/>
</dbReference>
<dbReference type="Proteomes" id="UP000034164">
    <property type="component" value="Unassembled WGS sequence"/>
</dbReference>
<proteinExistence type="predicted"/>
<gene>
    <name evidence="1" type="ORF">EMCG_05105</name>
</gene>
<sequence>MPPSPLNTSMIPHDGEALHPLGAGSYYFKEHLIKYLNDQCSRPTIALHIGSQPNCSPHIGNITTFTVGFTLAAALKKRFQREVTAKFVYVDSAPSPGREININGVIYQKSLKHTGDFEANQTPFVKVLDRLSDLSGVQYDIETQNIWLSNSAFPGVLRTIVAQHKILGSYMSPDTGKLGIRASCPHDGCGLADKHGVNNRYDDDGRITFVCPNHGAHHVDLATPSDLKRLEFNTPLRNLIRILICGQDPDKSWIMCTGSDYAGLYQEQFTWRLLESPRNAPIIFYSPLVLDWSGGKLSKSLYVKEGAYEYLCDAGRKYMLEAETFIRTEGALNALFEEVQDWVKEPKKLFRDYSIDYIDKQLISRGMRLVQATDSA</sequence>
<comment type="caution">
    <text evidence="1">The sequence shown here is derived from an EMBL/GenBank/DDBJ whole genome shotgun (WGS) entry which is preliminary data.</text>
</comment>
<accession>A0A0G2HQA7</accession>
<dbReference type="SUPFAM" id="SSF52374">
    <property type="entry name" value="Nucleotidylyl transferase"/>
    <property type="match status" value="1"/>
</dbReference>
<reference evidence="2" key="1">
    <citation type="journal article" date="2015" name="PLoS Genet.">
        <title>The dynamic genome and transcriptome of the human fungal pathogen Blastomyces and close relative Emmonsia.</title>
        <authorList>
            <person name="Munoz J.F."/>
            <person name="Gauthier G.M."/>
            <person name="Desjardins C.A."/>
            <person name="Gallo J.E."/>
            <person name="Holder J."/>
            <person name="Sullivan T.D."/>
            <person name="Marty A.J."/>
            <person name="Carmen J.C."/>
            <person name="Chen Z."/>
            <person name="Ding L."/>
            <person name="Gujja S."/>
            <person name="Magrini V."/>
            <person name="Misas E."/>
            <person name="Mitreva M."/>
            <person name="Priest M."/>
            <person name="Saif S."/>
            <person name="Whiston E.A."/>
            <person name="Young S."/>
            <person name="Zeng Q."/>
            <person name="Goldman W.E."/>
            <person name="Mardis E.R."/>
            <person name="Taylor J.W."/>
            <person name="McEwen J.G."/>
            <person name="Clay O.K."/>
            <person name="Klein B.S."/>
            <person name="Cuomo C.A."/>
        </authorList>
    </citation>
    <scope>NUCLEOTIDE SEQUENCE [LARGE SCALE GENOMIC DNA]</scope>
    <source>
        <strain evidence="2">UAMH 3008</strain>
    </source>
</reference>
<dbReference type="VEuPathDB" id="FungiDB:EMCG_05105"/>
<evidence type="ECO:0000313" key="1">
    <source>
        <dbReference type="EMBL" id="KKZ60183.1"/>
    </source>
</evidence>
<evidence type="ECO:0000313" key="2">
    <source>
        <dbReference type="Proteomes" id="UP000034164"/>
    </source>
</evidence>
<dbReference type="OrthoDB" id="2149705at2759"/>
<name>A0A0G2HQA7_9EURO</name>
<dbReference type="AlphaFoldDB" id="A0A0G2HQA7"/>
<organism evidence="1 2">
    <name type="scientific">[Emmonsia] crescens</name>
    <dbReference type="NCBI Taxonomy" id="73230"/>
    <lineage>
        <taxon>Eukaryota</taxon>
        <taxon>Fungi</taxon>
        <taxon>Dikarya</taxon>
        <taxon>Ascomycota</taxon>
        <taxon>Pezizomycotina</taxon>
        <taxon>Eurotiomycetes</taxon>
        <taxon>Eurotiomycetidae</taxon>
        <taxon>Onygenales</taxon>
        <taxon>Ajellomycetaceae</taxon>
        <taxon>Emergomyces</taxon>
    </lineage>
</organism>